<accession>A0A645H9W1</accession>
<evidence type="ECO:0000313" key="1">
    <source>
        <dbReference type="EMBL" id="MPN34899.1"/>
    </source>
</evidence>
<dbReference type="EMBL" id="VSSQ01088180">
    <property type="protein sequence ID" value="MPN34899.1"/>
    <property type="molecule type" value="Genomic_DNA"/>
</dbReference>
<sequence>MRRRAAATNGSAATVEQRQFDTGFFAGFDQRVLSLVLRPGRRHHARVFCGIRVADHDHLFALNKAAVPVDIQKLGHDVIGIVEVVQRFK</sequence>
<proteinExistence type="predicted"/>
<dbReference type="AlphaFoldDB" id="A0A645H9W1"/>
<gene>
    <name evidence="1" type="ORF">SDC9_182393</name>
</gene>
<reference evidence="1" key="1">
    <citation type="submission" date="2019-08" db="EMBL/GenBank/DDBJ databases">
        <authorList>
            <person name="Kucharzyk K."/>
            <person name="Murdoch R.W."/>
            <person name="Higgins S."/>
            <person name="Loffler F."/>
        </authorList>
    </citation>
    <scope>NUCLEOTIDE SEQUENCE</scope>
</reference>
<name>A0A645H9W1_9ZZZZ</name>
<organism evidence="1">
    <name type="scientific">bioreactor metagenome</name>
    <dbReference type="NCBI Taxonomy" id="1076179"/>
    <lineage>
        <taxon>unclassified sequences</taxon>
        <taxon>metagenomes</taxon>
        <taxon>ecological metagenomes</taxon>
    </lineage>
</organism>
<comment type="caution">
    <text evidence="1">The sequence shown here is derived from an EMBL/GenBank/DDBJ whole genome shotgun (WGS) entry which is preliminary data.</text>
</comment>
<protein>
    <submittedName>
        <fullName evidence="1">Uncharacterized protein</fullName>
    </submittedName>
</protein>